<feature type="domain" description="PPPDE" evidence="6">
    <location>
        <begin position="1"/>
        <end position="141"/>
    </location>
</feature>
<dbReference type="InterPro" id="IPR013766">
    <property type="entry name" value="Thioredoxin_domain"/>
</dbReference>
<evidence type="ECO:0000313" key="8">
    <source>
        <dbReference type="Proteomes" id="UP000799640"/>
    </source>
</evidence>
<reference evidence="7" key="1">
    <citation type="journal article" date="2020" name="Stud. Mycol.">
        <title>101 Dothideomycetes genomes: a test case for predicting lifestyles and emergence of pathogens.</title>
        <authorList>
            <person name="Haridas S."/>
            <person name="Albert R."/>
            <person name="Binder M."/>
            <person name="Bloem J."/>
            <person name="Labutti K."/>
            <person name="Salamov A."/>
            <person name="Andreopoulos B."/>
            <person name="Baker S."/>
            <person name="Barry K."/>
            <person name="Bills G."/>
            <person name="Bluhm B."/>
            <person name="Cannon C."/>
            <person name="Castanera R."/>
            <person name="Culley D."/>
            <person name="Daum C."/>
            <person name="Ezra D."/>
            <person name="Gonzalez J."/>
            <person name="Henrissat B."/>
            <person name="Kuo A."/>
            <person name="Liang C."/>
            <person name="Lipzen A."/>
            <person name="Lutzoni F."/>
            <person name="Magnuson J."/>
            <person name="Mondo S."/>
            <person name="Nolan M."/>
            <person name="Ohm R."/>
            <person name="Pangilinan J."/>
            <person name="Park H.-J."/>
            <person name="Ramirez L."/>
            <person name="Alfaro M."/>
            <person name="Sun H."/>
            <person name="Tritt A."/>
            <person name="Yoshinaga Y."/>
            <person name="Zwiers L.-H."/>
            <person name="Turgeon B."/>
            <person name="Goodwin S."/>
            <person name="Spatafora J."/>
            <person name="Crous P."/>
            <person name="Grigoriev I."/>
        </authorList>
    </citation>
    <scope>NUCLEOTIDE SEQUENCE</scope>
    <source>
        <strain evidence="7">CBS 262.69</strain>
    </source>
</reference>
<dbReference type="PROSITE" id="PS51858">
    <property type="entry name" value="PPPDE"/>
    <property type="match status" value="1"/>
</dbReference>
<dbReference type="GO" id="GO:0008233">
    <property type="term" value="F:peptidase activity"/>
    <property type="evidence" value="ECO:0007669"/>
    <property type="project" value="UniProtKB-KW"/>
</dbReference>
<dbReference type="GO" id="GO:0070646">
    <property type="term" value="P:protein modification by small protein removal"/>
    <property type="evidence" value="ECO:0007669"/>
    <property type="project" value="TreeGrafter"/>
</dbReference>
<dbReference type="InterPro" id="IPR008580">
    <property type="entry name" value="PPPDE_dom"/>
</dbReference>
<dbReference type="Pfam" id="PF05903">
    <property type="entry name" value="Peptidase_C97"/>
    <property type="match status" value="1"/>
</dbReference>
<evidence type="ECO:0000256" key="2">
    <source>
        <dbReference type="ARBA" id="ARBA00022670"/>
    </source>
</evidence>
<evidence type="ECO:0000259" key="4">
    <source>
        <dbReference type="PROSITE" id="PS51352"/>
    </source>
</evidence>
<dbReference type="InterPro" id="IPR036249">
    <property type="entry name" value="Thioredoxin-like_sf"/>
</dbReference>
<feature type="domain" description="Thioredoxin" evidence="4">
    <location>
        <begin position="146"/>
        <end position="271"/>
    </location>
</feature>
<dbReference type="InterPro" id="IPR042266">
    <property type="entry name" value="PPPDE_sf"/>
</dbReference>
<dbReference type="Gene3D" id="3.40.30.10">
    <property type="entry name" value="Glutaredoxin"/>
    <property type="match status" value="1"/>
</dbReference>
<dbReference type="Pfam" id="PF00085">
    <property type="entry name" value="Thioredoxin"/>
    <property type="match status" value="1"/>
</dbReference>
<dbReference type="Gene3D" id="1.25.10.10">
    <property type="entry name" value="Leucine-rich Repeat Variant"/>
    <property type="match status" value="1"/>
</dbReference>
<dbReference type="PROSITE" id="PS51396">
    <property type="entry name" value="PUL"/>
    <property type="match status" value="1"/>
</dbReference>
<keyword evidence="3" id="KW-0378">Hydrolase</keyword>
<evidence type="ECO:0000256" key="1">
    <source>
        <dbReference type="ARBA" id="ARBA00008140"/>
    </source>
</evidence>
<dbReference type="InterPro" id="IPR011989">
    <property type="entry name" value="ARM-like"/>
</dbReference>
<evidence type="ECO:0000259" key="6">
    <source>
        <dbReference type="PROSITE" id="PS51858"/>
    </source>
</evidence>
<dbReference type="PROSITE" id="PS51352">
    <property type="entry name" value="THIOREDOXIN_2"/>
    <property type="match status" value="1"/>
</dbReference>
<dbReference type="PROSITE" id="PS00194">
    <property type="entry name" value="THIOREDOXIN_1"/>
    <property type="match status" value="1"/>
</dbReference>
<keyword evidence="8" id="KW-1185">Reference proteome</keyword>
<dbReference type="InterPro" id="IPR013535">
    <property type="entry name" value="PUL_dom"/>
</dbReference>
<dbReference type="InterPro" id="IPR017937">
    <property type="entry name" value="Thioredoxin_CS"/>
</dbReference>
<keyword evidence="2" id="KW-0645">Protease</keyword>
<protein>
    <submittedName>
        <fullName evidence="7">DUF862-domain-containing protein</fullName>
    </submittedName>
</protein>
<dbReference type="Proteomes" id="UP000799640">
    <property type="component" value="Unassembled WGS sequence"/>
</dbReference>
<dbReference type="AlphaFoldDB" id="A0A6G1HRM5"/>
<dbReference type="OrthoDB" id="21221at2759"/>
<dbReference type="EMBL" id="ML996699">
    <property type="protein sequence ID" value="KAF2398670.1"/>
    <property type="molecule type" value="Genomic_DNA"/>
</dbReference>
<evidence type="ECO:0000313" key="7">
    <source>
        <dbReference type="EMBL" id="KAF2398670.1"/>
    </source>
</evidence>
<evidence type="ECO:0000259" key="5">
    <source>
        <dbReference type="PROSITE" id="PS51396"/>
    </source>
</evidence>
<proteinExistence type="inferred from homology"/>
<gene>
    <name evidence="7" type="ORF">EJ06DRAFT_538702</name>
</gene>
<dbReference type="Gene3D" id="3.90.1720.30">
    <property type="entry name" value="PPPDE domains"/>
    <property type="match status" value="1"/>
</dbReference>
<dbReference type="GO" id="GO:0006508">
    <property type="term" value="P:proteolysis"/>
    <property type="evidence" value="ECO:0007669"/>
    <property type="project" value="UniProtKB-KW"/>
</dbReference>
<dbReference type="PANTHER" id="PTHR12378">
    <property type="entry name" value="DESUMOYLATING ISOPEPTIDASE"/>
    <property type="match status" value="1"/>
</dbReference>
<organism evidence="7 8">
    <name type="scientific">Trichodelitschia bisporula</name>
    <dbReference type="NCBI Taxonomy" id="703511"/>
    <lineage>
        <taxon>Eukaryota</taxon>
        <taxon>Fungi</taxon>
        <taxon>Dikarya</taxon>
        <taxon>Ascomycota</taxon>
        <taxon>Pezizomycotina</taxon>
        <taxon>Dothideomycetes</taxon>
        <taxon>Dothideomycetes incertae sedis</taxon>
        <taxon>Phaeotrichales</taxon>
        <taxon>Phaeotrichaceae</taxon>
        <taxon>Trichodelitschia</taxon>
    </lineage>
</organism>
<name>A0A6G1HRM5_9PEZI</name>
<evidence type="ECO:0000256" key="3">
    <source>
        <dbReference type="ARBA" id="ARBA00022801"/>
    </source>
</evidence>
<dbReference type="SUPFAM" id="SSF52833">
    <property type="entry name" value="Thioredoxin-like"/>
    <property type="match status" value="1"/>
</dbReference>
<dbReference type="CDD" id="cd02947">
    <property type="entry name" value="TRX_family"/>
    <property type="match status" value="1"/>
</dbReference>
<sequence length="566" mass="62535">MDVKLYVYDLSKGLARQFSRQFLGTHIDAVYHTAVVFEGVEYFFGAGVQTAYAGSTHHGQPMEIVDLGKTQLPIEVILEYLESLKRIYTAESYDLFMHNCNNFSNDFAMFLVGRGIPDHITSLPQRVLETPFGQMLKPQLDQAMRGVTQAPVPPQAVPQIPVEGRVQNVTTLDALDRLLQSASHTCAVIFFTSSTCAPCKVLYPTYDELAAEAKHRAVLIKVDINNAPEIATRYGVRATPTIMTFLKGEVEEKWSGADVARLRGSVRLLIESAHPTHPHMILRVPHLQREALVPAKYVQVPPLDKVVAKLGPYAHDPTIVAVKDFISAVHNKVPQESPLPPLPKFGLILQASVHELPPDSLFAAFDLLRLAIADPRVASFFIEEPETKTLNTVLHHVNSFQPAAPYSLRIVSLKLACNIFASPMSRRVALELPNLRKELIELVTTGLLDETHENVRVAAATLAFNLASANHHARIKQQDDALLEHEQVEIAAGIIEAINREKQSKDIIKRLVLALGLLAYCAPVEGEVLDVCRALEAFKAVEAKESLCAGDMAIHEIQRELLGKGL</sequence>
<dbReference type="PANTHER" id="PTHR12378:SF7">
    <property type="entry name" value="DESUMOYLATING ISOPEPTIDASE 1"/>
    <property type="match status" value="1"/>
</dbReference>
<comment type="similarity">
    <text evidence="1">Belongs to the DeSI family.</text>
</comment>
<accession>A0A6G1HRM5</accession>
<dbReference type="SMART" id="SM01179">
    <property type="entry name" value="DUF862"/>
    <property type="match status" value="1"/>
</dbReference>
<feature type="domain" description="PUL" evidence="5">
    <location>
        <begin position="285"/>
        <end position="564"/>
    </location>
</feature>
<dbReference type="Pfam" id="PF08324">
    <property type="entry name" value="PUL"/>
    <property type="match status" value="1"/>
</dbReference>